<gene>
    <name evidence="3" type="ORF">N7496_005224</name>
</gene>
<keyword evidence="4" id="KW-1185">Reference proteome</keyword>
<evidence type="ECO:0000313" key="3">
    <source>
        <dbReference type="EMBL" id="KAJ5377815.1"/>
    </source>
</evidence>
<reference evidence="3" key="2">
    <citation type="journal article" date="2023" name="IMA Fungus">
        <title>Comparative genomic study of the Penicillium genus elucidates a diverse pangenome and 15 lateral gene transfer events.</title>
        <authorList>
            <person name="Petersen C."/>
            <person name="Sorensen T."/>
            <person name="Nielsen M.R."/>
            <person name="Sondergaard T.E."/>
            <person name="Sorensen J.L."/>
            <person name="Fitzpatrick D.A."/>
            <person name="Frisvad J.C."/>
            <person name="Nielsen K.L."/>
        </authorList>
    </citation>
    <scope>NUCLEOTIDE SEQUENCE</scope>
    <source>
        <strain evidence="3">IBT 29864</strain>
    </source>
</reference>
<protein>
    <submittedName>
        <fullName evidence="3">Kinesin light chain 1</fullName>
    </submittedName>
</protein>
<dbReference type="Pfam" id="PF13374">
    <property type="entry name" value="TPR_10"/>
    <property type="match status" value="2"/>
</dbReference>
<organism evidence="3 4">
    <name type="scientific">Penicillium cataractarum</name>
    <dbReference type="NCBI Taxonomy" id="2100454"/>
    <lineage>
        <taxon>Eukaryota</taxon>
        <taxon>Fungi</taxon>
        <taxon>Dikarya</taxon>
        <taxon>Ascomycota</taxon>
        <taxon>Pezizomycotina</taxon>
        <taxon>Eurotiomycetes</taxon>
        <taxon>Eurotiomycetidae</taxon>
        <taxon>Eurotiales</taxon>
        <taxon>Aspergillaceae</taxon>
        <taxon>Penicillium</taxon>
    </lineage>
</organism>
<dbReference type="Gene3D" id="3.40.50.300">
    <property type="entry name" value="P-loop containing nucleotide triphosphate hydrolases"/>
    <property type="match status" value="1"/>
</dbReference>
<dbReference type="EMBL" id="JAPZBS010000004">
    <property type="protein sequence ID" value="KAJ5377815.1"/>
    <property type="molecule type" value="Genomic_DNA"/>
</dbReference>
<dbReference type="InterPro" id="IPR002182">
    <property type="entry name" value="NB-ARC"/>
</dbReference>
<comment type="caution">
    <text evidence="3">The sequence shown here is derived from an EMBL/GenBank/DDBJ whole genome shotgun (WGS) entry which is preliminary data.</text>
</comment>
<dbReference type="OrthoDB" id="1577640at2759"/>
<dbReference type="PANTHER" id="PTHR46082:SF6">
    <property type="entry name" value="AAA+ ATPASE DOMAIN-CONTAINING PROTEIN-RELATED"/>
    <property type="match status" value="1"/>
</dbReference>
<dbReference type="Proteomes" id="UP001147782">
    <property type="component" value="Unassembled WGS sequence"/>
</dbReference>
<dbReference type="InterPro" id="IPR011990">
    <property type="entry name" value="TPR-like_helical_dom_sf"/>
</dbReference>
<dbReference type="InterPro" id="IPR019734">
    <property type="entry name" value="TPR_rpt"/>
</dbReference>
<dbReference type="AlphaFoldDB" id="A0A9W9VFQ3"/>
<accession>A0A9W9VFQ3</accession>
<proteinExistence type="predicted"/>
<evidence type="ECO:0000256" key="1">
    <source>
        <dbReference type="PROSITE-ProRule" id="PRU00339"/>
    </source>
</evidence>
<feature type="repeat" description="TPR" evidence="1">
    <location>
        <begin position="546"/>
        <end position="579"/>
    </location>
</feature>
<dbReference type="Gene3D" id="1.25.40.10">
    <property type="entry name" value="Tetratricopeptide repeat domain"/>
    <property type="match status" value="2"/>
</dbReference>
<dbReference type="SMART" id="SM00028">
    <property type="entry name" value="TPR"/>
    <property type="match status" value="5"/>
</dbReference>
<dbReference type="SUPFAM" id="SSF52540">
    <property type="entry name" value="P-loop containing nucleoside triphosphate hydrolases"/>
    <property type="match status" value="1"/>
</dbReference>
<dbReference type="GO" id="GO:0043531">
    <property type="term" value="F:ADP binding"/>
    <property type="evidence" value="ECO:0007669"/>
    <property type="project" value="InterPro"/>
</dbReference>
<reference evidence="3" key="1">
    <citation type="submission" date="2022-11" db="EMBL/GenBank/DDBJ databases">
        <authorList>
            <person name="Petersen C."/>
        </authorList>
    </citation>
    <scope>NUCLEOTIDE SEQUENCE</scope>
    <source>
        <strain evidence="3">IBT 29864</strain>
    </source>
</reference>
<dbReference type="Pfam" id="PF13424">
    <property type="entry name" value="TPR_12"/>
    <property type="match status" value="2"/>
</dbReference>
<dbReference type="PANTHER" id="PTHR46082">
    <property type="entry name" value="ATP/GTP-BINDING PROTEIN-RELATED"/>
    <property type="match status" value="1"/>
</dbReference>
<dbReference type="InterPro" id="IPR027417">
    <property type="entry name" value="P-loop_NTPase"/>
</dbReference>
<sequence>MSTTVTTVALTGLGGVGKTQIAIEAAYRAREKRPQLSICWISASSAETIEQGWLGLCKTLEIPLDKCTRARELVCRKLEEEGFGPWLLIIDNMDDMDTWASEKSWLPTNGNGLMLLTTRNRKIAVNAASSRVYNIPALDLSEAETLLSHRIFDPKPVDYDWCSVRQLVTKLNCLPLAITQAATYINSNGVTVAEYLSSLSGSEQSLMETLSESFPDEGRYAGQANAIASTWTISFKKIQNVDSLAGQYMSIMSCLYTQGIPLSILPASKSKKALMDAIGTLSAYSFVNYTYLPTSNLGTTIPGLTIHPLVHAAMRNWLREAKALTRSTVKAIQHIDTIFPEHDDHMRQSQLFGSWRCYLPHVDYLMRTTTDNISIERVDLLEKYGLCLYTDGRYRDAEEPLHTILQIRTKLFGQQDARTLNSMNNLALVYSNQSKLSTAETLQGRACKYSKEALGHDHPCYINGINTLSTIYQRQARWDDAEVLGKKIVEYRQSHLGLENPTTLNSMESLAYTYTEQERWKEAEDIFRHVFDLRRWRQGDRDQSVLRSMNNLAHISINHEDWERAIELYRQAVHLAEEVLGPKHSDTISYSCNLGYAYQANGMLLEAEEICTRSLELSKEVLGDNHITTFSSMANLASVRNELGYELHSLDLMEDCVQRCRKVLGINHPITKTYSQMLDEWEMAKDGFDACVLDGEFPV</sequence>
<evidence type="ECO:0000259" key="2">
    <source>
        <dbReference type="Pfam" id="PF00931"/>
    </source>
</evidence>
<name>A0A9W9VFQ3_9EURO</name>
<keyword evidence="1" id="KW-0802">TPR repeat</keyword>
<dbReference type="GeneID" id="81437332"/>
<dbReference type="InterPro" id="IPR053137">
    <property type="entry name" value="NLR-like"/>
</dbReference>
<dbReference type="PROSITE" id="PS50005">
    <property type="entry name" value="TPR"/>
    <property type="match status" value="1"/>
</dbReference>
<dbReference type="RefSeq" id="XP_056556678.1">
    <property type="nucleotide sequence ID" value="XM_056698153.1"/>
</dbReference>
<feature type="domain" description="NB-ARC" evidence="2">
    <location>
        <begin position="5"/>
        <end position="152"/>
    </location>
</feature>
<evidence type="ECO:0000313" key="4">
    <source>
        <dbReference type="Proteomes" id="UP001147782"/>
    </source>
</evidence>
<dbReference type="Pfam" id="PF00931">
    <property type="entry name" value="NB-ARC"/>
    <property type="match status" value="1"/>
</dbReference>
<dbReference type="SUPFAM" id="SSF48452">
    <property type="entry name" value="TPR-like"/>
    <property type="match status" value="2"/>
</dbReference>